<evidence type="ECO:0000256" key="3">
    <source>
        <dbReference type="ARBA" id="ARBA00012438"/>
    </source>
</evidence>
<dbReference type="InterPro" id="IPR003594">
    <property type="entry name" value="HATPase_dom"/>
</dbReference>
<dbReference type="InterPro" id="IPR050428">
    <property type="entry name" value="TCS_sensor_his_kinase"/>
</dbReference>
<keyword evidence="4" id="KW-0597">Phosphoprotein</keyword>
<evidence type="ECO:0000256" key="7">
    <source>
        <dbReference type="ARBA" id="ARBA00022777"/>
    </source>
</evidence>
<dbReference type="STRING" id="51670.SAMN04488557_0408"/>
<dbReference type="SUPFAM" id="SSF47384">
    <property type="entry name" value="Homodimeric domain of signal transducing histidine kinase"/>
    <property type="match status" value="1"/>
</dbReference>
<dbReference type="PROSITE" id="PS50109">
    <property type="entry name" value="HIS_KIN"/>
    <property type="match status" value="1"/>
</dbReference>
<dbReference type="InterPro" id="IPR005467">
    <property type="entry name" value="His_kinase_dom"/>
</dbReference>
<gene>
    <name evidence="14" type="ORF">SAMN04488557_0408</name>
</gene>
<dbReference type="GO" id="GO:0016020">
    <property type="term" value="C:membrane"/>
    <property type="evidence" value="ECO:0007669"/>
    <property type="project" value="UniProtKB-SubCell"/>
</dbReference>
<evidence type="ECO:0000259" key="13">
    <source>
        <dbReference type="PROSITE" id="PS50885"/>
    </source>
</evidence>
<evidence type="ECO:0000259" key="12">
    <source>
        <dbReference type="PROSITE" id="PS50109"/>
    </source>
</evidence>
<keyword evidence="15" id="KW-1185">Reference proteome</keyword>
<dbReference type="PANTHER" id="PTHR45436">
    <property type="entry name" value="SENSOR HISTIDINE KINASE YKOH"/>
    <property type="match status" value="1"/>
</dbReference>
<dbReference type="OrthoDB" id="9805942at2"/>
<dbReference type="InterPro" id="IPR036097">
    <property type="entry name" value="HisK_dim/P_sf"/>
</dbReference>
<dbReference type="SUPFAM" id="SSF55874">
    <property type="entry name" value="ATPase domain of HSP90 chaperone/DNA topoisomerase II/histidine kinase"/>
    <property type="match status" value="1"/>
</dbReference>
<keyword evidence="6 11" id="KW-0812">Transmembrane</keyword>
<sequence>MALDSNDIAAAATLRSAADVSAPSIGVKKPKFDFRAAAAKASAATGRWLSQSFIGRVIGKNLRRRILLANVLGLAGLLFAMLYLSLHHGWLLDAKVDVVKTVSRITSEAIAYRAVNERAIFDPNRIPEKTMARAQRDDAFAALELPIDPHQAAIILKKLVGPANLKARIYSAKGTLILNGETLFSNDDPTAETVTVAADEPAPRLKNFWTRLHYWVINKELKVYRELGTANGFLYPEVQRAAQNGVETPILLLNRHGQQIVSMAEPIKRGNKILGVLLLSTNPGDIDDVLWDERWLILQIAAMALLVAIGSSLVLERTVAGPMRRLSEAANRVTQNISAREQLPDLTERRDEVGQTGRAFVAMTNALYRRIEASEKFAADVAHELKNPLAAARSTAEALAYARSDADRTELVQEIQTELKRLNRLINDISSTSRLDAELARQEMQAVDVRTVLESVNGLFSEMLADDTRSIRLIVEPGTAAAYTVRGNDGRLGQVFTNLIDNALSFSPEGGTVTVRAKLNDRKIEVAVEDEGPGIPPDKLAQIFDRFYSDRPQTDAKRGKNSGLGLSISREIVVSHNGEIFAENRGSNSVQAPRGARFTVRLPLATVGPGLVWRS</sequence>
<dbReference type="Pfam" id="PF00512">
    <property type="entry name" value="HisKA"/>
    <property type="match status" value="1"/>
</dbReference>
<reference evidence="15" key="1">
    <citation type="submission" date="2016-10" db="EMBL/GenBank/DDBJ databases">
        <authorList>
            <person name="Varghese N."/>
            <person name="Submissions S."/>
        </authorList>
    </citation>
    <scope>NUCLEOTIDE SEQUENCE [LARGE SCALE GENOMIC DNA]</scope>
    <source>
        <strain evidence="15">DSM 1565</strain>
    </source>
</reference>
<keyword evidence="5" id="KW-0808">Transferase</keyword>
<dbReference type="PROSITE" id="PS50885">
    <property type="entry name" value="HAMP"/>
    <property type="match status" value="1"/>
</dbReference>
<keyword evidence="8 11" id="KW-1133">Transmembrane helix</keyword>
<organism evidence="14 15">
    <name type="scientific">Hyphomicrobium facile</name>
    <dbReference type="NCBI Taxonomy" id="51670"/>
    <lineage>
        <taxon>Bacteria</taxon>
        <taxon>Pseudomonadati</taxon>
        <taxon>Pseudomonadota</taxon>
        <taxon>Alphaproteobacteria</taxon>
        <taxon>Hyphomicrobiales</taxon>
        <taxon>Hyphomicrobiaceae</taxon>
        <taxon>Hyphomicrobium</taxon>
    </lineage>
</organism>
<dbReference type="InterPro" id="IPR003661">
    <property type="entry name" value="HisK_dim/P_dom"/>
</dbReference>
<dbReference type="Pfam" id="PF00672">
    <property type="entry name" value="HAMP"/>
    <property type="match status" value="1"/>
</dbReference>
<dbReference type="SMART" id="SM00387">
    <property type="entry name" value="HATPase_c"/>
    <property type="match status" value="1"/>
</dbReference>
<feature type="transmembrane region" description="Helical" evidence="11">
    <location>
        <begin position="66"/>
        <end position="86"/>
    </location>
</feature>
<evidence type="ECO:0000256" key="4">
    <source>
        <dbReference type="ARBA" id="ARBA00022553"/>
    </source>
</evidence>
<dbReference type="PRINTS" id="PR00344">
    <property type="entry name" value="BCTRLSENSOR"/>
</dbReference>
<dbReference type="Gene3D" id="1.10.287.130">
    <property type="match status" value="1"/>
</dbReference>
<evidence type="ECO:0000256" key="6">
    <source>
        <dbReference type="ARBA" id="ARBA00022692"/>
    </source>
</evidence>
<dbReference type="InterPro" id="IPR003660">
    <property type="entry name" value="HAMP_dom"/>
</dbReference>
<dbReference type="PANTHER" id="PTHR45436:SF5">
    <property type="entry name" value="SENSOR HISTIDINE KINASE TRCS"/>
    <property type="match status" value="1"/>
</dbReference>
<dbReference type="EC" id="2.7.13.3" evidence="3"/>
<dbReference type="Gene3D" id="6.10.340.10">
    <property type="match status" value="1"/>
</dbReference>
<keyword evidence="10 11" id="KW-0472">Membrane</keyword>
<dbReference type="GO" id="GO:0000155">
    <property type="term" value="F:phosphorelay sensor kinase activity"/>
    <property type="evidence" value="ECO:0007669"/>
    <property type="project" value="InterPro"/>
</dbReference>
<proteinExistence type="predicted"/>
<dbReference type="InterPro" id="IPR004358">
    <property type="entry name" value="Sig_transdc_His_kin-like_C"/>
</dbReference>
<dbReference type="Proteomes" id="UP000199423">
    <property type="component" value="Unassembled WGS sequence"/>
</dbReference>
<dbReference type="CDD" id="cd00082">
    <property type="entry name" value="HisKA"/>
    <property type="match status" value="1"/>
</dbReference>
<dbReference type="SMART" id="SM00304">
    <property type="entry name" value="HAMP"/>
    <property type="match status" value="1"/>
</dbReference>
<accession>A0A1I7MV74</accession>
<keyword evidence="7 14" id="KW-0418">Kinase</keyword>
<dbReference type="InterPro" id="IPR036890">
    <property type="entry name" value="HATPase_C_sf"/>
</dbReference>
<evidence type="ECO:0000256" key="5">
    <source>
        <dbReference type="ARBA" id="ARBA00022679"/>
    </source>
</evidence>
<dbReference type="CDD" id="cd06225">
    <property type="entry name" value="HAMP"/>
    <property type="match status" value="1"/>
</dbReference>
<dbReference type="EMBL" id="FPCH01000001">
    <property type="protein sequence ID" value="SFV26285.1"/>
    <property type="molecule type" value="Genomic_DNA"/>
</dbReference>
<keyword evidence="9" id="KW-0902">Two-component regulatory system</keyword>
<dbReference type="RefSeq" id="WP_092863495.1">
    <property type="nucleotide sequence ID" value="NZ_FPCH01000001.1"/>
</dbReference>
<evidence type="ECO:0000256" key="2">
    <source>
        <dbReference type="ARBA" id="ARBA00004370"/>
    </source>
</evidence>
<evidence type="ECO:0000256" key="11">
    <source>
        <dbReference type="SAM" id="Phobius"/>
    </source>
</evidence>
<evidence type="ECO:0000313" key="15">
    <source>
        <dbReference type="Proteomes" id="UP000199423"/>
    </source>
</evidence>
<evidence type="ECO:0000313" key="14">
    <source>
        <dbReference type="EMBL" id="SFV26285.1"/>
    </source>
</evidence>
<comment type="catalytic activity">
    <reaction evidence="1">
        <text>ATP + protein L-histidine = ADP + protein N-phospho-L-histidine.</text>
        <dbReference type="EC" id="2.7.13.3"/>
    </reaction>
</comment>
<evidence type="ECO:0000256" key="1">
    <source>
        <dbReference type="ARBA" id="ARBA00000085"/>
    </source>
</evidence>
<protein>
    <recommendedName>
        <fullName evidence="3">histidine kinase</fullName>
        <ecNumber evidence="3">2.7.13.3</ecNumber>
    </recommendedName>
</protein>
<name>A0A1I7MV74_9HYPH</name>
<evidence type="ECO:0000256" key="8">
    <source>
        <dbReference type="ARBA" id="ARBA00022989"/>
    </source>
</evidence>
<feature type="domain" description="Histidine kinase" evidence="12">
    <location>
        <begin position="380"/>
        <end position="606"/>
    </location>
</feature>
<evidence type="ECO:0000256" key="9">
    <source>
        <dbReference type="ARBA" id="ARBA00023012"/>
    </source>
</evidence>
<dbReference type="AlphaFoldDB" id="A0A1I7MV74"/>
<dbReference type="Pfam" id="PF02518">
    <property type="entry name" value="HATPase_c"/>
    <property type="match status" value="1"/>
</dbReference>
<feature type="domain" description="HAMP" evidence="13">
    <location>
        <begin position="317"/>
        <end position="372"/>
    </location>
</feature>
<dbReference type="SMART" id="SM00388">
    <property type="entry name" value="HisKA"/>
    <property type="match status" value="1"/>
</dbReference>
<evidence type="ECO:0000256" key="10">
    <source>
        <dbReference type="ARBA" id="ARBA00023136"/>
    </source>
</evidence>
<dbReference type="Gene3D" id="3.30.565.10">
    <property type="entry name" value="Histidine kinase-like ATPase, C-terminal domain"/>
    <property type="match status" value="1"/>
</dbReference>
<comment type="subcellular location">
    <subcellularLocation>
        <location evidence="2">Membrane</location>
    </subcellularLocation>
</comment>
<dbReference type="InterPro" id="IPR025919">
    <property type="entry name" value="Stimulus_sens_dom"/>
</dbReference>
<dbReference type="Pfam" id="PF13756">
    <property type="entry name" value="Stimulus_sens_1"/>
    <property type="match status" value="1"/>
</dbReference>